<evidence type="ECO:0000313" key="2">
    <source>
        <dbReference type="EMBL" id="PYI01362.1"/>
    </source>
</evidence>
<name>A0A319DUG6_ASPSB</name>
<feature type="compositionally biased region" description="Polar residues" evidence="1">
    <location>
        <begin position="326"/>
        <end position="337"/>
    </location>
</feature>
<proteinExistence type="predicted"/>
<dbReference type="VEuPathDB" id="FungiDB:BO78DRAFT_327752"/>
<evidence type="ECO:0000256" key="1">
    <source>
        <dbReference type="SAM" id="MobiDB-lite"/>
    </source>
</evidence>
<sequence length="500" mass="54553">MIRYRPTRISLGDEDLRYHLERLLLRHANMVEWHQQVLDQDSYSDDDLAFLGSDLFSPYNLSPPGSFCSSGQGFPSPGSSQAGQDREGSPSGASSLFNEPVTSSSVVMRGRIRDMGTTGSSGAQGSGFAETSCEGNHQMSWKERRSQPFSRSPGERGIELSQRHSLAGQPFITASIPSRLARDFFWKDVGEGLSVLPRHSISRPLHLHALEPNRQSLLIGSQFTTSHLLLIDTAQVHEGKQAAGDASPSTKTTLEIVEMAGGANKSTKKTRGQRASSSLRESATVHHNDPVEGSGTDIGKISAAPATRLQEGTRPRPTEADEINSTRRMVSRGTQTEPVRLLPAQGHGGTVARQPLSGSRAVPAEKSHQRNPGNDTRRKPRAPDAPTISGLLRDIPTMAYVQRAQNVSRANSVASIPSANPPMQGGMGIMADPHGDVRMLSRSLLRWPPLIPEQNRALVHRRLVEAREFQTYVNFMLKEVQDNVEDGVEDIGSSMGFPRR</sequence>
<feature type="compositionally biased region" description="Low complexity" evidence="1">
    <location>
        <begin position="116"/>
        <end position="127"/>
    </location>
</feature>
<dbReference type="OrthoDB" id="4501861at2759"/>
<dbReference type="EMBL" id="KZ826417">
    <property type="protein sequence ID" value="PYI01362.1"/>
    <property type="molecule type" value="Genomic_DNA"/>
</dbReference>
<feature type="compositionally biased region" description="Low complexity" evidence="1">
    <location>
        <begin position="67"/>
        <end position="81"/>
    </location>
</feature>
<reference evidence="2 3" key="1">
    <citation type="submission" date="2018-02" db="EMBL/GenBank/DDBJ databases">
        <title>The genomes of Aspergillus section Nigri reveals drivers in fungal speciation.</title>
        <authorList>
            <consortium name="DOE Joint Genome Institute"/>
            <person name="Vesth T.C."/>
            <person name="Nybo J."/>
            <person name="Theobald S."/>
            <person name="Brandl J."/>
            <person name="Frisvad J.C."/>
            <person name="Nielsen K.F."/>
            <person name="Lyhne E.K."/>
            <person name="Kogle M.E."/>
            <person name="Kuo A."/>
            <person name="Riley R."/>
            <person name="Clum A."/>
            <person name="Nolan M."/>
            <person name="Lipzen A."/>
            <person name="Salamov A."/>
            <person name="Henrissat B."/>
            <person name="Wiebenga A."/>
            <person name="De vries R.P."/>
            <person name="Grigoriev I.V."/>
            <person name="Mortensen U.H."/>
            <person name="Andersen M.R."/>
            <person name="Baker S.E."/>
        </authorList>
    </citation>
    <scope>NUCLEOTIDE SEQUENCE [LARGE SCALE GENOMIC DNA]</scope>
    <source>
        <strain evidence="2 3">CBS 121057</strain>
    </source>
</reference>
<accession>A0A319DUG6</accession>
<feature type="compositionally biased region" description="Polar residues" evidence="1">
    <location>
        <begin position="91"/>
        <end position="106"/>
    </location>
</feature>
<organism evidence="2 3">
    <name type="scientific">Aspergillus sclerotiicarbonarius (strain CBS 121057 / IBT 28362)</name>
    <dbReference type="NCBI Taxonomy" id="1448318"/>
    <lineage>
        <taxon>Eukaryota</taxon>
        <taxon>Fungi</taxon>
        <taxon>Dikarya</taxon>
        <taxon>Ascomycota</taxon>
        <taxon>Pezizomycotina</taxon>
        <taxon>Eurotiomycetes</taxon>
        <taxon>Eurotiomycetidae</taxon>
        <taxon>Eurotiales</taxon>
        <taxon>Aspergillaceae</taxon>
        <taxon>Aspergillus</taxon>
        <taxon>Aspergillus subgen. Circumdati</taxon>
    </lineage>
</organism>
<feature type="region of interest" description="Disordered" evidence="1">
    <location>
        <begin position="259"/>
        <end position="389"/>
    </location>
</feature>
<keyword evidence="3" id="KW-1185">Reference proteome</keyword>
<evidence type="ECO:0000313" key="3">
    <source>
        <dbReference type="Proteomes" id="UP000248423"/>
    </source>
</evidence>
<dbReference type="AlphaFoldDB" id="A0A319DUG6"/>
<dbReference type="Proteomes" id="UP000248423">
    <property type="component" value="Unassembled WGS sequence"/>
</dbReference>
<protein>
    <submittedName>
        <fullName evidence="2">Uncharacterized protein</fullName>
    </submittedName>
</protein>
<gene>
    <name evidence="2" type="ORF">BO78DRAFT_327752</name>
</gene>
<feature type="region of interest" description="Disordered" evidence="1">
    <location>
        <begin position="67"/>
        <end position="156"/>
    </location>
</feature>